<proteinExistence type="predicted"/>
<dbReference type="PANTHER" id="PTHR30055">
    <property type="entry name" value="HTH-TYPE TRANSCRIPTIONAL REGULATOR RUTR"/>
    <property type="match status" value="1"/>
</dbReference>
<dbReference type="RefSeq" id="WP_229864398.1">
    <property type="nucleotide sequence ID" value="NZ_BNCJ01000022.1"/>
</dbReference>
<dbReference type="InterPro" id="IPR041586">
    <property type="entry name" value="PsrA_TetR_C"/>
</dbReference>
<dbReference type="Proteomes" id="UP000626220">
    <property type="component" value="Unassembled WGS sequence"/>
</dbReference>
<evidence type="ECO:0000256" key="2">
    <source>
        <dbReference type="PROSITE-ProRule" id="PRU00335"/>
    </source>
</evidence>
<organism evidence="4 5">
    <name type="scientific">Seohaeicola zhoushanensis</name>
    <dbReference type="NCBI Taxonomy" id="1569283"/>
    <lineage>
        <taxon>Bacteria</taxon>
        <taxon>Pseudomonadati</taxon>
        <taxon>Pseudomonadota</taxon>
        <taxon>Alphaproteobacteria</taxon>
        <taxon>Rhodobacterales</taxon>
        <taxon>Roseobacteraceae</taxon>
        <taxon>Seohaeicola</taxon>
    </lineage>
</organism>
<gene>
    <name evidence="4" type="ORF">GCM10017056_45150</name>
</gene>
<keyword evidence="1 2" id="KW-0238">DNA-binding</keyword>
<dbReference type="EMBL" id="BNCJ01000022">
    <property type="protein sequence ID" value="GHF69010.1"/>
    <property type="molecule type" value="Genomic_DNA"/>
</dbReference>
<dbReference type="SUPFAM" id="SSF46689">
    <property type="entry name" value="Homeodomain-like"/>
    <property type="match status" value="1"/>
</dbReference>
<dbReference type="GO" id="GO:0003700">
    <property type="term" value="F:DNA-binding transcription factor activity"/>
    <property type="evidence" value="ECO:0007669"/>
    <property type="project" value="TreeGrafter"/>
</dbReference>
<dbReference type="AlphaFoldDB" id="A0A8J3MBW9"/>
<sequence length="202" mass="21576">MATREKILDAAETVFAANGFDGATLRDMAELAGVRVSLVHHHGESKEQLFEQTVARRAKALAVARLAALEAAKAAGEPDPEAILAAFFRPFLALAETDPRWRAYARLVAHVSADPRWAHISAAHFDPTAQVFIAELSARLPQAPREAVARGFVYAVSAMLAHLTSQWRVRALAAESAPAGDDVDRLLHFCACGLCAAAGGRG</sequence>
<feature type="DNA-binding region" description="H-T-H motif" evidence="2">
    <location>
        <begin position="24"/>
        <end position="43"/>
    </location>
</feature>
<evidence type="ECO:0000259" key="3">
    <source>
        <dbReference type="PROSITE" id="PS50977"/>
    </source>
</evidence>
<dbReference type="PRINTS" id="PR00455">
    <property type="entry name" value="HTHTETR"/>
</dbReference>
<protein>
    <recommendedName>
        <fullName evidence="3">HTH tetR-type domain-containing protein</fullName>
    </recommendedName>
</protein>
<dbReference type="InterPro" id="IPR001647">
    <property type="entry name" value="HTH_TetR"/>
</dbReference>
<name>A0A8J3MBW9_9RHOB</name>
<dbReference type="InterPro" id="IPR050109">
    <property type="entry name" value="HTH-type_TetR-like_transc_reg"/>
</dbReference>
<keyword evidence="5" id="KW-1185">Reference proteome</keyword>
<feature type="domain" description="HTH tetR-type" evidence="3">
    <location>
        <begin position="1"/>
        <end position="61"/>
    </location>
</feature>
<reference evidence="4" key="2">
    <citation type="submission" date="2020-09" db="EMBL/GenBank/DDBJ databases">
        <authorList>
            <person name="Sun Q."/>
            <person name="Kim S."/>
        </authorList>
    </citation>
    <scope>NUCLEOTIDE SEQUENCE</scope>
    <source>
        <strain evidence="4">KCTC 42650</strain>
    </source>
</reference>
<dbReference type="InterPro" id="IPR009057">
    <property type="entry name" value="Homeodomain-like_sf"/>
</dbReference>
<comment type="caution">
    <text evidence="4">The sequence shown here is derived from an EMBL/GenBank/DDBJ whole genome shotgun (WGS) entry which is preliminary data.</text>
</comment>
<reference evidence="4" key="1">
    <citation type="journal article" date="2014" name="Int. J. Syst. Evol. Microbiol.">
        <title>Complete genome sequence of Corynebacterium casei LMG S-19264T (=DSM 44701T), isolated from a smear-ripened cheese.</title>
        <authorList>
            <consortium name="US DOE Joint Genome Institute (JGI-PGF)"/>
            <person name="Walter F."/>
            <person name="Albersmeier A."/>
            <person name="Kalinowski J."/>
            <person name="Ruckert C."/>
        </authorList>
    </citation>
    <scope>NUCLEOTIDE SEQUENCE</scope>
    <source>
        <strain evidence="4">KCTC 42650</strain>
    </source>
</reference>
<dbReference type="PANTHER" id="PTHR30055:SF235">
    <property type="entry name" value="TRANSCRIPTIONAL REGULATORY PROTEIN"/>
    <property type="match status" value="1"/>
</dbReference>
<dbReference type="Pfam" id="PF17939">
    <property type="entry name" value="TetR_C_30"/>
    <property type="match status" value="1"/>
</dbReference>
<dbReference type="PROSITE" id="PS50977">
    <property type="entry name" value="HTH_TETR_2"/>
    <property type="match status" value="1"/>
</dbReference>
<evidence type="ECO:0000313" key="4">
    <source>
        <dbReference type="EMBL" id="GHF69010.1"/>
    </source>
</evidence>
<dbReference type="GO" id="GO:0000976">
    <property type="term" value="F:transcription cis-regulatory region binding"/>
    <property type="evidence" value="ECO:0007669"/>
    <property type="project" value="TreeGrafter"/>
</dbReference>
<dbReference type="Gene3D" id="1.10.357.10">
    <property type="entry name" value="Tetracycline Repressor, domain 2"/>
    <property type="match status" value="1"/>
</dbReference>
<accession>A0A8J3MBW9</accession>
<dbReference type="SUPFAM" id="SSF48498">
    <property type="entry name" value="Tetracyclin repressor-like, C-terminal domain"/>
    <property type="match status" value="1"/>
</dbReference>
<evidence type="ECO:0000313" key="5">
    <source>
        <dbReference type="Proteomes" id="UP000626220"/>
    </source>
</evidence>
<dbReference type="InterPro" id="IPR036271">
    <property type="entry name" value="Tet_transcr_reg_TetR-rel_C_sf"/>
</dbReference>
<evidence type="ECO:0000256" key="1">
    <source>
        <dbReference type="ARBA" id="ARBA00023125"/>
    </source>
</evidence>
<dbReference type="Pfam" id="PF00440">
    <property type="entry name" value="TetR_N"/>
    <property type="match status" value="1"/>
</dbReference>